<keyword evidence="4" id="KW-1185">Reference proteome</keyword>
<feature type="region of interest" description="Disordered" evidence="1">
    <location>
        <begin position="629"/>
        <end position="675"/>
    </location>
</feature>
<sequence length="707" mass="80059">MEEARGAYVLWQEVVVSNDKGRRVVHYYLKGAGGGADLAVVGREKSVRHMSYTVPNQFARSLMSRPHLMPSLPSSSSPQPPGLSFKLRSRREVVDWLSSLVSALSFVPQSFALLTSYPLATASSITCDRYGDADIYEPGDMPDFKFPLKKTRHCSIEFQWLGAPWQCKKRKRHYRSFSKNGVTISVHDFVFVMVEENNRLVAYVDDLYEDLQGHNMVVVRWFHKVDEVGIVLPPDTNDREIFFSLCLQDFSVECIDGLAAVLSAQHFEQFQNEARLSTCRPYMCRRQINNDCVKPFDITQLQGYWSQDLVRSMPIFTSPFKLRLKIKCGNSSLSVVRKSDNNSLGCLKRMPLTHPEDRHSAESSARNKMRPTSLSVSSKFRKCATKTLSGSALIRKELFKQKLQQQFCAGYHVEVLSQDSGMRGCWFRCVILKRHQDKAKVRYLDIQDPDEKGNLEEWVSLSRVAVPDKLGVRNERPIVRPNPAQCDIIPNFEIGAIVDAWQHDGWWEGIMIRKESDGRLHVYFPGEDCFSIFSEGELRQSQDWICNKWNVIPKRVDIAISLSSRIKDPTGAELTHSKAPSLEHLSKVVDNSPANTIKYENTSSGDSSSDKDANSSDLTSGFQFKLKWSTSRKRKHRREVMPDDVSSPLKKQHCQTSSSGSENSEEQDACGGSSFALPKSLAVDRDNCKTGSDHIFKPPLSSLVMSQ</sequence>
<proteinExistence type="predicted"/>
<dbReference type="EMBL" id="JACMSC010000001">
    <property type="protein sequence ID" value="KAG6537275.1"/>
    <property type="molecule type" value="Genomic_DNA"/>
</dbReference>
<accession>A0A8J5ILR7</accession>
<dbReference type="SMART" id="SM00439">
    <property type="entry name" value="BAH"/>
    <property type="match status" value="1"/>
</dbReference>
<feature type="compositionally biased region" description="Basic and acidic residues" evidence="1">
    <location>
        <begin position="687"/>
        <end position="696"/>
    </location>
</feature>
<evidence type="ECO:0000313" key="4">
    <source>
        <dbReference type="Proteomes" id="UP000734854"/>
    </source>
</evidence>
<feature type="domain" description="BAH" evidence="2">
    <location>
        <begin position="182"/>
        <end position="299"/>
    </location>
</feature>
<reference evidence="3 4" key="1">
    <citation type="submission" date="2020-08" db="EMBL/GenBank/DDBJ databases">
        <title>Plant Genome Project.</title>
        <authorList>
            <person name="Zhang R.-G."/>
        </authorList>
    </citation>
    <scope>NUCLEOTIDE SEQUENCE [LARGE SCALE GENOMIC DNA]</scope>
    <source>
        <tissue evidence="3">Rhizome</tissue>
    </source>
</reference>
<protein>
    <recommendedName>
        <fullName evidence="2">BAH domain-containing protein</fullName>
    </recommendedName>
</protein>
<dbReference type="InterPro" id="IPR008395">
    <property type="entry name" value="Agenet-like_dom"/>
</dbReference>
<feature type="compositionally biased region" description="Polar residues" evidence="1">
    <location>
        <begin position="593"/>
        <end position="602"/>
    </location>
</feature>
<dbReference type="InterPro" id="IPR043151">
    <property type="entry name" value="BAH_sf"/>
</dbReference>
<dbReference type="GO" id="GO:0003682">
    <property type="term" value="F:chromatin binding"/>
    <property type="evidence" value="ECO:0007669"/>
    <property type="project" value="InterPro"/>
</dbReference>
<evidence type="ECO:0000313" key="3">
    <source>
        <dbReference type="EMBL" id="KAG6537275.1"/>
    </source>
</evidence>
<dbReference type="Proteomes" id="UP000734854">
    <property type="component" value="Unassembled WGS sequence"/>
</dbReference>
<dbReference type="AlphaFoldDB" id="A0A8J5ILR7"/>
<dbReference type="InterPro" id="IPR014002">
    <property type="entry name" value="Agenet_dom_plant"/>
</dbReference>
<gene>
    <name evidence="3" type="ORF">ZIOFF_002362</name>
</gene>
<comment type="caution">
    <text evidence="3">The sequence shown here is derived from an EMBL/GenBank/DDBJ whole genome shotgun (WGS) entry which is preliminary data.</text>
</comment>
<name>A0A8J5ILR7_ZINOF</name>
<dbReference type="InterPro" id="IPR001025">
    <property type="entry name" value="BAH_dom"/>
</dbReference>
<dbReference type="Pfam" id="PF01426">
    <property type="entry name" value="BAH"/>
    <property type="match status" value="1"/>
</dbReference>
<dbReference type="PANTHER" id="PTHR31917:SF58">
    <property type="entry name" value="AGENET AND BROMO-ADJACENT HOMOLOGY (BAH) DOMAIN-CONTAINING PROTEIN"/>
    <property type="match status" value="1"/>
</dbReference>
<evidence type="ECO:0000259" key="2">
    <source>
        <dbReference type="PROSITE" id="PS51038"/>
    </source>
</evidence>
<dbReference type="CDD" id="cd20405">
    <property type="entry name" value="Tudor_Agenet_AtDUF_rpt1_3"/>
    <property type="match status" value="1"/>
</dbReference>
<feature type="region of interest" description="Disordered" evidence="1">
    <location>
        <begin position="687"/>
        <end position="707"/>
    </location>
</feature>
<dbReference type="PROSITE" id="PS51038">
    <property type="entry name" value="BAH"/>
    <property type="match status" value="1"/>
</dbReference>
<dbReference type="SMART" id="SM00743">
    <property type="entry name" value="Agenet"/>
    <property type="match status" value="2"/>
</dbReference>
<organism evidence="3 4">
    <name type="scientific">Zingiber officinale</name>
    <name type="common">Ginger</name>
    <name type="synonym">Amomum zingiber</name>
    <dbReference type="NCBI Taxonomy" id="94328"/>
    <lineage>
        <taxon>Eukaryota</taxon>
        <taxon>Viridiplantae</taxon>
        <taxon>Streptophyta</taxon>
        <taxon>Embryophyta</taxon>
        <taxon>Tracheophyta</taxon>
        <taxon>Spermatophyta</taxon>
        <taxon>Magnoliopsida</taxon>
        <taxon>Liliopsida</taxon>
        <taxon>Zingiberales</taxon>
        <taxon>Zingiberaceae</taxon>
        <taxon>Zingiber</taxon>
    </lineage>
</organism>
<dbReference type="Gene3D" id="2.30.30.490">
    <property type="match status" value="1"/>
</dbReference>
<feature type="region of interest" description="Disordered" evidence="1">
    <location>
        <begin position="593"/>
        <end position="617"/>
    </location>
</feature>
<dbReference type="Pfam" id="PF05641">
    <property type="entry name" value="Agenet"/>
    <property type="match status" value="1"/>
</dbReference>
<evidence type="ECO:0000256" key="1">
    <source>
        <dbReference type="SAM" id="MobiDB-lite"/>
    </source>
</evidence>
<dbReference type="PANTHER" id="PTHR31917">
    <property type="entry name" value="AGENET DOMAIN-CONTAINING PROTEIN-RELATED"/>
    <property type="match status" value="1"/>
</dbReference>